<dbReference type="Pfam" id="PF02371">
    <property type="entry name" value="Transposase_20"/>
    <property type="match status" value="1"/>
</dbReference>
<dbReference type="GO" id="GO:0006313">
    <property type="term" value="P:DNA transposition"/>
    <property type="evidence" value="ECO:0007669"/>
    <property type="project" value="InterPro"/>
</dbReference>
<dbReference type="GO" id="GO:0004803">
    <property type="term" value="F:transposase activity"/>
    <property type="evidence" value="ECO:0007669"/>
    <property type="project" value="InterPro"/>
</dbReference>
<dbReference type="InterPro" id="IPR047650">
    <property type="entry name" value="Transpos_IS110"/>
</dbReference>
<name>A0A9E2BHR8_PSYF1</name>
<proteinExistence type="predicted"/>
<evidence type="ECO:0008006" key="6">
    <source>
        <dbReference type="Google" id="ProtNLM"/>
    </source>
</evidence>
<comment type="caution">
    <text evidence="4">The sequence shown here is derived from an EMBL/GenBank/DDBJ whole genome shotgun (WGS) entry which is preliminary data.</text>
</comment>
<dbReference type="NCBIfam" id="NF033542">
    <property type="entry name" value="transpos_IS110"/>
    <property type="match status" value="1"/>
</dbReference>
<dbReference type="Pfam" id="PF01548">
    <property type="entry name" value="DEDD_Tnp_IS110"/>
    <property type="match status" value="1"/>
</dbReference>
<dbReference type="InterPro" id="IPR002525">
    <property type="entry name" value="Transp_IS110-like_N"/>
</dbReference>
<keyword evidence="1" id="KW-0175">Coiled coil</keyword>
<sequence>MKYIGIDLHKQYLISTMMDIEGNILRKDRVATDRLSVRRYFQSLGPPGELKAVLEAGFNWTYLYDELTSLVGEVKLAHPLKTRLIAEARIKTDSLDSEALAHLLRTDFLVLAYAPDSQAREKKNLLRYRASLIQLRVSLKNKIHAILNRNHIEDPLFNRQSDKFGKTGKSLLRSFTLKGIDTRMVNNYLDLIEGLENKLKEVDKEIKEIVLTDEICQLLSTIPGIGNLLSLLLRYEIDDIARFPSAKKLCSYAGLVPSTHSTGGKTFQGRITKNGNKWLRWGMTEAAQQAFIYDAGLASFYYRIKRREGSKRARVALARKLLEIVYCVWKERRPYYQKPVAVAL</sequence>
<feature type="domain" description="Transposase IS116/IS110/IS902 C-terminal" evidence="3">
    <location>
        <begin position="216"/>
        <end position="301"/>
    </location>
</feature>
<dbReference type="AlphaFoldDB" id="A0A9E2BHR8"/>
<dbReference type="GO" id="GO:0003677">
    <property type="term" value="F:DNA binding"/>
    <property type="evidence" value="ECO:0007669"/>
    <property type="project" value="InterPro"/>
</dbReference>
<evidence type="ECO:0000313" key="5">
    <source>
        <dbReference type="Proteomes" id="UP000811545"/>
    </source>
</evidence>
<evidence type="ECO:0000259" key="3">
    <source>
        <dbReference type="Pfam" id="PF02371"/>
    </source>
</evidence>
<organism evidence="4 5">
    <name type="scientific">Psychracetigena formicireducens</name>
    <dbReference type="NCBI Taxonomy" id="2986056"/>
    <lineage>
        <taxon>Bacteria</taxon>
        <taxon>Bacillati</taxon>
        <taxon>Candidatus Lithacetigenota</taxon>
        <taxon>Candidatus Psychracetigena</taxon>
    </lineage>
</organism>
<dbReference type="PANTHER" id="PTHR33055">
    <property type="entry name" value="TRANSPOSASE FOR INSERTION SEQUENCE ELEMENT IS1111A"/>
    <property type="match status" value="1"/>
</dbReference>
<feature type="coiled-coil region" evidence="1">
    <location>
        <begin position="185"/>
        <end position="212"/>
    </location>
</feature>
<evidence type="ECO:0000259" key="2">
    <source>
        <dbReference type="Pfam" id="PF01548"/>
    </source>
</evidence>
<dbReference type="EMBL" id="QLTW01000050">
    <property type="protein sequence ID" value="MBT9145117.1"/>
    <property type="molecule type" value="Genomic_DNA"/>
</dbReference>
<dbReference type="Proteomes" id="UP000811545">
    <property type="component" value="Unassembled WGS sequence"/>
</dbReference>
<feature type="domain" description="Transposase IS110-like N-terminal" evidence="2">
    <location>
        <begin position="4"/>
        <end position="149"/>
    </location>
</feature>
<evidence type="ECO:0000313" key="4">
    <source>
        <dbReference type="EMBL" id="MBT9145117.1"/>
    </source>
</evidence>
<gene>
    <name evidence="4" type="ORF">DDT42_00987</name>
</gene>
<reference evidence="4 5" key="1">
    <citation type="journal article" date="2021" name="bioRxiv">
        <title>Unique metabolic strategies in Hadean analogues reveal hints for primordial physiology.</title>
        <authorList>
            <person name="Nobu M.K."/>
            <person name="Nakai R."/>
            <person name="Tamazawa S."/>
            <person name="Mori H."/>
            <person name="Toyoda A."/>
            <person name="Ijiri A."/>
            <person name="Suzuki S."/>
            <person name="Kurokawa K."/>
            <person name="Kamagata Y."/>
            <person name="Tamaki H."/>
        </authorList>
    </citation>
    <scope>NUCLEOTIDE SEQUENCE [LARGE SCALE GENOMIC DNA]</scope>
    <source>
        <strain evidence="4">BS525</strain>
    </source>
</reference>
<dbReference type="PANTHER" id="PTHR33055:SF13">
    <property type="entry name" value="TRANSPOSASE"/>
    <property type="match status" value="1"/>
</dbReference>
<evidence type="ECO:0000256" key="1">
    <source>
        <dbReference type="SAM" id="Coils"/>
    </source>
</evidence>
<protein>
    <recommendedName>
        <fullName evidence="6">IS110 family transposase</fullName>
    </recommendedName>
</protein>
<accession>A0A9E2BHR8</accession>
<dbReference type="InterPro" id="IPR003346">
    <property type="entry name" value="Transposase_20"/>
</dbReference>